<feature type="transmembrane region" description="Helical" evidence="9">
    <location>
        <begin position="32"/>
        <end position="56"/>
    </location>
</feature>
<evidence type="ECO:0000256" key="9">
    <source>
        <dbReference type="RuleBase" id="RU361157"/>
    </source>
</evidence>
<feature type="domain" description="ABC transmembrane type-2" evidence="10">
    <location>
        <begin position="33"/>
        <end position="252"/>
    </location>
</feature>
<protein>
    <recommendedName>
        <fullName evidence="9">Transport permease protein</fullName>
    </recommendedName>
</protein>
<accession>A0A0G0QRD6</accession>
<proteinExistence type="inferred from homology"/>
<feature type="transmembrane region" description="Helical" evidence="9">
    <location>
        <begin position="231"/>
        <end position="249"/>
    </location>
</feature>
<feature type="transmembrane region" description="Helical" evidence="9">
    <location>
        <begin position="175"/>
        <end position="197"/>
    </location>
</feature>
<keyword evidence="6 9" id="KW-0812">Transmembrane</keyword>
<organism evidence="11 12">
    <name type="scientific">Candidatus Daviesbacteria bacterium GW2011_GWC2_40_12</name>
    <dbReference type="NCBI Taxonomy" id="1618431"/>
    <lineage>
        <taxon>Bacteria</taxon>
        <taxon>Candidatus Daviesiibacteriota</taxon>
    </lineage>
</organism>
<evidence type="ECO:0000313" key="11">
    <source>
        <dbReference type="EMBL" id="KKR42698.1"/>
    </source>
</evidence>
<evidence type="ECO:0000256" key="3">
    <source>
        <dbReference type="ARBA" id="ARBA00022448"/>
    </source>
</evidence>
<feature type="transmembrane region" description="Helical" evidence="9">
    <location>
        <begin position="68"/>
        <end position="92"/>
    </location>
</feature>
<dbReference type="PROSITE" id="PS51012">
    <property type="entry name" value="ABC_TM2"/>
    <property type="match status" value="1"/>
</dbReference>
<feature type="transmembrane region" description="Helical" evidence="9">
    <location>
        <begin position="142"/>
        <end position="163"/>
    </location>
</feature>
<reference evidence="11 12" key="1">
    <citation type="journal article" date="2015" name="Nature">
        <title>rRNA introns, odd ribosomes, and small enigmatic genomes across a large radiation of phyla.</title>
        <authorList>
            <person name="Brown C.T."/>
            <person name="Hug L.A."/>
            <person name="Thomas B.C."/>
            <person name="Sharon I."/>
            <person name="Castelle C.J."/>
            <person name="Singh A."/>
            <person name="Wilkins M.J."/>
            <person name="Williams K.H."/>
            <person name="Banfield J.F."/>
        </authorList>
    </citation>
    <scope>NUCLEOTIDE SEQUENCE [LARGE SCALE GENOMIC DNA]</scope>
</reference>
<dbReference type="PRINTS" id="PR00164">
    <property type="entry name" value="ABC2TRNSPORT"/>
</dbReference>
<dbReference type="PANTHER" id="PTHR30413:SF8">
    <property type="entry name" value="TRANSPORT PERMEASE PROTEIN"/>
    <property type="match status" value="1"/>
</dbReference>
<dbReference type="GO" id="GO:0015920">
    <property type="term" value="P:lipopolysaccharide transport"/>
    <property type="evidence" value="ECO:0007669"/>
    <property type="project" value="TreeGrafter"/>
</dbReference>
<dbReference type="Pfam" id="PF01061">
    <property type="entry name" value="ABC2_membrane"/>
    <property type="match status" value="1"/>
</dbReference>
<evidence type="ECO:0000256" key="7">
    <source>
        <dbReference type="ARBA" id="ARBA00022989"/>
    </source>
</evidence>
<dbReference type="InterPro" id="IPR000412">
    <property type="entry name" value="ABC_2_transport"/>
</dbReference>
<comment type="caution">
    <text evidence="11">The sequence shown here is derived from an EMBL/GenBank/DDBJ whole genome shotgun (WGS) entry which is preliminary data.</text>
</comment>
<evidence type="ECO:0000256" key="4">
    <source>
        <dbReference type="ARBA" id="ARBA00022475"/>
    </source>
</evidence>
<dbReference type="EMBL" id="LBYB01000001">
    <property type="protein sequence ID" value="KKR42698.1"/>
    <property type="molecule type" value="Genomic_DNA"/>
</dbReference>
<feature type="transmembrane region" description="Helical" evidence="9">
    <location>
        <begin position="113"/>
        <end position="136"/>
    </location>
</feature>
<dbReference type="AlphaFoldDB" id="A0A0G0QRD6"/>
<evidence type="ECO:0000256" key="6">
    <source>
        <dbReference type="ARBA" id="ARBA00022692"/>
    </source>
</evidence>
<name>A0A0G0QRD6_9BACT</name>
<sequence length="260" mass="30107">MFKQLIKPFVSYKYLLFQLTTREIKARYKQSIIGYAWIIFNPLLQLLVYSFVFSVIFRFPTGGIPYSIFLFVGLLPWIYLQTSLSSSALVLVDNSNLLKKVYFPREILPYSIILAKSIDLALSLLLLAGFMLFYRIPFHPAIIFTVPLLLLQIILMCGISLLLSSANLFYRDIQYVTTLMLLMWMYLTPIVYPLSLIPGNLVWLYKLNPMVGIIEGYRSSVFNYPFDLGTILWSIISSLTIFILGFWFFKKSEKVFADIA</sequence>
<evidence type="ECO:0000256" key="8">
    <source>
        <dbReference type="ARBA" id="ARBA00023136"/>
    </source>
</evidence>
<evidence type="ECO:0000259" key="10">
    <source>
        <dbReference type="PROSITE" id="PS51012"/>
    </source>
</evidence>
<keyword evidence="4 9" id="KW-1003">Cell membrane</keyword>
<dbReference type="PATRIC" id="fig|1618431.3.peg.149"/>
<keyword evidence="8 9" id="KW-0472">Membrane</keyword>
<evidence type="ECO:0000313" key="12">
    <source>
        <dbReference type="Proteomes" id="UP000034881"/>
    </source>
</evidence>
<keyword evidence="3 9" id="KW-0813">Transport</keyword>
<evidence type="ECO:0000256" key="5">
    <source>
        <dbReference type="ARBA" id="ARBA00022519"/>
    </source>
</evidence>
<keyword evidence="5" id="KW-0997">Cell inner membrane</keyword>
<dbReference type="GO" id="GO:0043190">
    <property type="term" value="C:ATP-binding cassette (ABC) transporter complex"/>
    <property type="evidence" value="ECO:0007669"/>
    <property type="project" value="InterPro"/>
</dbReference>
<dbReference type="PANTHER" id="PTHR30413">
    <property type="entry name" value="INNER MEMBRANE TRANSPORT PERMEASE"/>
    <property type="match status" value="1"/>
</dbReference>
<comment type="subcellular location">
    <subcellularLocation>
        <location evidence="1">Cell inner membrane</location>
        <topology evidence="1">Multi-pass membrane protein</topology>
    </subcellularLocation>
    <subcellularLocation>
        <location evidence="9">Cell membrane</location>
        <topology evidence="9">Multi-pass membrane protein</topology>
    </subcellularLocation>
</comment>
<comment type="similarity">
    <text evidence="2 9">Belongs to the ABC-2 integral membrane protein family.</text>
</comment>
<dbReference type="GO" id="GO:0140359">
    <property type="term" value="F:ABC-type transporter activity"/>
    <property type="evidence" value="ECO:0007669"/>
    <property type="project" value="InterPro"/>
</dbReference>
<dbReference type="InterPro" id="IPR047817">
    <property type="entry name" value="ABC2_TM_bact-type"/>
</dbReference>
<evidence type="ECO:0000256" key="1">
    <source>
        <dbReference type="ARBA" id="ARBA00004429"/>
    </source>
</evidence>
<dbReference type="Proteomes" id="UP000034881">
    <property type="component" value="Unassembled WGS sequence"/>
</dbReference>
<evidence type="ECO:0000256" key="2">
    <source>
        <dbReference type="ARBA" id="ARBA00007783"/>
    </source>
</evidence>
<gene>
    <name evidence="11" type="ORF">UT77_C0001G0149</name>
</gene>
<keyword evidence="7 9" id="KW-1133">Transmembrane helix</keyword>
<dbReference type="InterPro" id="IPR013525">
    <property type="entry name" value="ABC2_TM"/>
</dbReference>